<dbReference type="InterPro" id="IPR036465">
    <property type="entry name" value="vWFA_dom_sf"/>
</dbReference>
<feature type="chain" id="PRO_5012783930" description="VWFA domain-containing protein" evidence="1">
    <location>
        <begin position="27"/>
        <end position="211"/>
    </location>
</feature>
<evidence type="ECO:0008006" key="4">
    <source>
        <dbReference type="Google" id="ProtNLM"/>
    </source>
</evidence>
<dbReference type="AlphaFoldDB" id="A0A250J1S8"/>
<gene>
    <name evidence="2" type="ORF">CYFUS_003370</name>
</gene>
<dbReference type="Gene3D" id="3.40.50.410">
    <property type="entry name" value="von Willebrand factor, type A domain"/>
    <property type="match status" value="1"/>
</dbReference>
<keyword evidence="1" id="KW-0732">Signal</keyword>
<dbReference type="EMBL" id="CP022098">
    <property type="protein sequence ID" value="ATB37944.1"/>
    <property type="molecule type" value="Genomic_DNA"/>
</dbReference>
<dbReference type="RefSeq" id="WP_095986185.1">
    <property type="nucleotide sequence ID" value="NZ_CP022098.1"/>
</dbReference>
<dbReference type="SUPFAM" id="SSF53300">
    <property type="entry name" value="vWA-like"/>
    <property type="match status" value="1"/>
</dbReference>
<dbReference type="KEGG" id="cfus:CYFUS_003370"/>
<evidence type="ECO:0000313" key="2">
    <source>
        <dbReference type="EMBL" id="ATB37944.1"/>
    </source>
</evidence>
<evidence type="ECO:0000256" key="1">
    <source>
        <dbReference type="SAM" id="SignalP"/>
    </source>
</evidence>
<protein>
    <recommendedName>
        <fullName evidence="4">VWFA domain-containing protein</fullName>
    </recommendedName>
</protein>
<evidence type="ECO:0000313" key="3">
    <source>
        <dbReference type="Proteomes" id="UP000217257"/>
    </source>
</evidence>
<reference evidence="2 3" key="1">
    <citation type="submission" date="2017-06" db="EMBL/GenBank/DDBJ databases">
        <title>Sequencing and comparative analysis of myxobacterial genomes.</title>
        <authorList>
            <person name="Rupp O."/>
            <person name="Goesmann A."/>
            <person name="Sogaard-Andersen L."/>
        </authorList>
    </citation>
    <scope>NUCLEOTIDE SEQUENCE [LARGE SCALE GENOMIC DNA]</scope>
    <source>
        <strain evidence="2 3">DSM 52655</strain>
    </source>
</reference>
<sequence length="211" mass="22551">MKTITLELRLLAAFAFSLLISFNEAAAQSPPTEQHTLILIASGGSMSTVGSDGTTRFDKAILRAKSLVNLPLSLPQYFAVWTFEGSSYVKRQGFSGAATTIFTLNSLQVGSGAYPLAYAVCDAADELLAYKSGTITARKMLYLMTDGEENSTPAGTQCHGPSSSLNYPIFTAGSWQWKVNNKLATGNANTPPMSGYPPVITSNVWSSVYIP</sequence>
<organism evidence="2 3">
    <name type="scientific">Cystobacter fuscus</name>
    <dbReference type="NCBI Taxonomy" id="43"/>
    <lineage>
        <taxon>Bacteria</taxon>
        <taxon>Pseudomonadati</taxon>
        <taxon>Myxococcota</taxon>
        <taxon>Myxococcia</taxon>
        <taxon>Myxococcales</taxon>
        <taxon>Cystobacterineae</taxon>
        <taxon>Archangiaceae</taxon>
        <taxon>Cystobacter</taxon>
    </lineage>
</organism>
<accession>A0A250J1S8</accession>
<dbReference type="Proteomes" id="UP000217257">
    <property type="component" value="Chromosome"/>
</dbReference>
<proteinExistence type="predicted"/>
<feature type="signal peptide" evidence="1">
    <location>
        <begin position="1"/>
        <end position="26"/>
    </location>
</feature>
<name>A0A250J1S8_9BACT</name>